<accession>E2BRW5</accession>
<gene>
    <name evidence="1" type="ORF">EAI_07012</name>
</gene>
<name>E2BRW5_HARSA</name>
<dbReference type="InParanoid" id="E2BRW5"/>
<evidence type="ECO:0000313" key="1">
    <source>
        <dbReference type="EMBL" id="EFN81564.1"/>
    </source>
</evidence>
<dbReference type="EMBL" id="GL450062">
    <property type="protein sequence ID" value="EFN81564.1"/>
    <property type="molecule type" value="Genomic_DNA"/>
</dbReference>
<sequence>MAPDLSANLYKFDANLVTVCFQIVCWVISDVYATDPHYGGKVMVFCTCDIKKCNSLHFVKFTDKVARMLGFDMYRPNKEFIHLNLPKIMQGHIAYHPNTDRNASP</sequence>
<dbReference type="Proteomes" id="UP000008237">
    <property type="component" value="Unassembled WGS sequence"/>
</dbReference>
<keyword evidence="2" id="KW-1185">Reference proteome</keyword>
<dbReference type="AlphaFoldDB" id="E2BRW5"/>
<reference evidence="1 2" key="1">
    <citation type="journal article" date="2010" name="Science">
        <title>Genomic comparison of the ants Camponotus floridanus and Harpegnathos saltator.</title>
        <authorList>
            <person name="Bonasio R."/>
            <person name="Zhang G."/>
            <person name="Ye C."/>
            <person name="Mutti N.S."/>
            <person name="Fang X."/>
            <person name="Qin N."/>
            <person name="Donahue G."/>
            <person name="Yang P."/>
            <person name="Li Q."/>
            <person name="Li C."/>
            <person name="Zhang P."/>
            <person name="Huang Z."/>
            <person name="Berger S.L."/>
            <person name="Reinberg D."/>
            <person name="Wang J."/>
            <person name="Liebig J."/>
        </authorList>
    </citation>
    <scope>NUCLEOTIDE SEQUENCE [LARGE SCALE GENOMIC DNA]</scope>
    <source>
        <strain evidence="1 2">R22 G/1</strain>
    </source>
</reference>
<evidence type="ECO:0000313" key="2">
    <source>
        <dbReference type="Proteomes" id="UP000008237"/>
    </source>
</evidence>
<organism evidence="2">
    <name type="scientific">Harpegnathos saltator</name>
    <name type="common">Jerdon's jumping ant</name>
    <dbReference type="NCBI Taxonomy" id="610380"/>
    <lineage>
        <taxon>Eukaryota</taxon>
        <taxon>Metazoa</taxon>
        <taxon>Ecdysozoa</taxon>
        <taxon>Arthropoda</taxon>
        <taxon>Hexapoda</taxon>
        <taxon>Insecta</taxon>
        <taxon>Pterygota</taxon>
        <taxon>Neoptera</taxon>
        <taxon>Endopterygota</taxon>
        <taxon>Hymenoptera</taxon>
        <taxon>Apocrita</taxon>
        <taxon>Aculeata</taxon>
        <taxon>Formicoidea</taxon>
        <taxon>Formicidae</taxon>
        <taxon>Ponerinae</taxon>
        <taxon>Ponerini</taxon>
        <taxon>Harpegnathos</taxon>
    </lineage>
</organism>
<proteinExistence type="predicted"/>
<protein>
    <submittedName>
        <fullName evidence="1">Uncharacterized protein</fullName>
    </submittedName>
</protein>